<reference evidence="1 2" key="1">
    <citation type="journal article" date="2011" name="J. Bacteriol.">
        <title>Genome sequence of Methyloversatilis universalis FAM5T, a methylotrophic representative of the order Rhodocyclales.</title>
        <authorList>
            <person name="Kittichotirat W."/>
            <person name="Good N.M."/>
            <person name="Hall R."/>
            <person name="Bringel F."/>
            <person name="Lajus A."/>
            <person name="Medigue C."/>
            <person name="Smalley N.E."/>
            <person name="Beck D."/>
            <person name="Bumgarner R."/>
            <person name="Vuilleumier S."/>
            <person name="Kalyuzhnaya M.G."/>
        </authorList>
    </citation>
    <scope>NUCLEOTIDE SEQUENCE [LARGE SCALE GENOMIC DNA]</scope>
    <source>
        <strain evidence="2">ATCC BAA-1314 / JCM 13912 / FAM5</strain>
    </source>
</reference>
<sequence length="137" mass="15101">MSRARIRKLFESRLKNWADSETPAVPIAWENTNFDPPKGQPWMRCTLIPADTESEYVEGADRRYVGVLALNLFVPRGQGAGPAEAIVAELEALFPANLTLTDSGFTVRTTTPLSAGRADPEPDVFGVPMSLRYYAQT</sequence>
<proteinExistence type="predicted"/>
<accession>F5RC42</accession>
<dbReference type="InterPro" id="IPR025395">
    <property type="entry name" value="Phage_tail_terminator-like"/>
</dbReference>
<dbReference type="Gene3D" id="3.30.2000.20">
    <property type="match status" value="1"/>
</dbReference>
<evidence type="ECO:0000313" key="2">
    <source>
        <dbReference type="Proteomes" id="UP000005019"/>
    </source>
</evidence>
<dbReference type="EMBL" id="AFHG01000044">
    <property type="protein sequence ID" value="EGK71905.1"/>
    <property type="molecule type" value="Genomic_DNA"/>
</dbReference>
<dbReference type="Pfam" id="PF13554">
    <property type="entry name" value="Phage_tail_terminator_5"/>
    <property type="match status" value="1"/>
</dbReference>
<protein>
    <recommendedName>
        <fullName evidence="3">Tail terminator</fullName>
    </recommendedName>
</protein>
<name>F5RC42_METUF</name>
<organism evidence="1 2">
    <name type="scientific">Methyloversatilis universalis (strain ATCC BAA-1314 / DSM 25237 / JCM 13912 / CCUG 52030 / FAM5)</name>
    <dbReference type="NCBI Taxonomy" id="1000565"/>
    <lineage>
        <taxon>Bacteria</taxon>
        <taxon>Pseudomonadati</taxon>
        <taxon>Pseudomonadota</taxon>
        <taxon>Betaproteobacteria</taxon>
        <taxon>Nitrosomonadales</taxon>
        <taxon>Sterolibacteriaceae</taxon>
        <taxon>Methyloversatilis</taxon>
    </lineage>
</organism>
<keyword evidence="2" id="KW-1185">Reference proteome</keyword>
<dbReference type="STRING" id="1000565.METUNv1_01683"/>
<dbReference type="OrthoDB" id="6049303at2"/>
<dbReference type="Proteomes" id="UP000005019">
    <property type="component" value="Unassembled WGS sequence"/>
</dbReference>
<gene>
    <name evidence="1" type="ORF">METUNv1_01683</name>
</gene>
<evidence type="ECO:0000313" key="1">
    <source>
        <dbReference type="EMBL" id="EGK71905.1"/>
    </source>
</evidence>
<evidence type="ECO:0008006" key="3">
    <source>
        <dbReference type="Google" id="ProtNLM"/>
    </source>
</evidence>
<comment type="caution">
    <text evidence="1">The sequence shown here is derived from an EMBL/GenBank/DDBJ whole genome shotgun (WGS) entry which is preliminary data.</text>
</comment>
<dbReference type="RefSeq" id="WP_008060692.1">
    <property type="nucleotide sequence ID" value="NZ_AFHG01000044.1"/>
</dbReference>
<dbReference type="AlphaFoldDB" id="F5RC42"/>